<evidence type="ECO:0000313" key="2">
    <source>
        <dbReference type="Proteomes" id="UP001408594"/>
    </source>
</evidence>
<gene>
    <name evidence="1" type="ORF">Maes01_00183</name>
</gene>
<reference evidence="1 2" key="1">
    <citation type="submission" date="2024-02" db="EMBL/GenBank/DDBJ databases">
        <title>Microbulbifer aestuariivivens NBRC 112533.</title>
        <authorList>
            <person name="Ichikawa N."/>
            <person name="Katano-Makiyama Y."/>
            <person name="Hidaka K."/>
        </authorList>
    </citation>
    <scope>NUCLEOTIDE SEQUENCE [LARGE SCALE GENOMIC DNA]</scope>
    <source>
        <strain evidence="1 2">NBRC 112533</strain>
    </source>
</reference>
<proteinExistence type="predicted"/>
<dbReference type="InterPro" id="IPR036038">
    <property type="entry name" value="Aminotransferase-like"/>
</dbReference>
<organism evidence="1 2">
    <name type="scientific">Microbulbifer aestuariivivens</name>
    <dbReference type="NCBI Taxonomy" id="1908308"/>
    <lineage>
        <taxon>Bacteria</taxon>
        <taxon>Pseudomonadati</taxon>
        <taxon>Pseudomonadota</taxon>
        <taxon>Gammaproteobacteria</taxon>
        <taxon>Cellvibrionales</taxon>
        <taxon>Microbulbiferaceae</taxon>
        <taxon>Microbulbifer</taxon>
    </lineage>
</organism>
<dbReference type="InterPro" id="IPR001544">
    <property type="entry name" value="Aminotrans_IV"/>
</dbReference>
<evidence type="ECO:0008006" key="3">
    <source>
        <dbReference type="Google" id="ProtNLM"/>
    </source>
</evidence>
<accession>A0ABP9WKK7</accession>
<dbReference type="EMBL" id="BAABRT010000001">
    <property type="protein sequence ID" value="GAA5523635.1"/>
    <property type="molecule type" value="Genomic_DNA"/>
</dbReference>
<comment type="caution">
    <text evidence="1">The sequence shown here is derived from an EMBL/GenBank/DDBJ whole genome shotgun (WGS) entry which is preliminary data.</text>
</comment>
<dbReference type="RefSeq" id="WP_345547937.1">
    <property type="nucleotide sequence ID" value="NZ_BAABRT010000001.1"/>
</dbReference>
<keyword evidence="2" id="KW-1185">Reference proteome</keyword>
<dbReference type="Proteomes" id="UP001408594">
    <property type="component" value="Unassembled WGS sequence"/>
</dbReference>
<evidence type="ECO:0000313" key="1">
    <source>
        <dbReference type="EMBL" id="GAA5523635.1"/>
    </source>
</evidence>
<dbReference type="SUPFAM" id="SSF56752">
    <property type="entry name" value="D-aminoacid aminotransferase-like PLP-dependent enzymes"/>
    <property type="match status" value="1"/>
</dbReference>
<dbReference type="InterPro" id="IPR043132">
    <property type="entry name" value="BCAT-like_C"/>
</dbReference>
<sequence length="262" mass="29148">MDFPLLFVRGQSVPVLLPDAVIDSGPTPGLLETMRGAAGRVPLWPYHRARLLRAGRVAAALLEEIESFLSAILPSLNERCLRLRLRLGHLQFDEPPHWDLSIEPLSAPVAMDNGITLHLCQTRLPKMDGPNPGCKELARSRYNRAMSELPVSDLLHDGLLLDEQGDLVETLRCNLLLRFAGRWHTPDLSRCGVRGVMRDWLAERTPIDECPLNLTSLTSAEEVAVCNSVRGVLPVRALAGIKVWHPGPQVKHLQNLVAEELW</sequence>
<name>A0ABP9WKK7_9GAMM</name>
<dbReference type="Pfam" id="PF01063">
    <property type="entry name" value="Aminotran_4"/>
    <property type="match status" value="1"/>
</dbReference>
<dbReference type="Gene3D" id="3.20.10.10">
    <property type="entry name" value="D-amino Acid Aminotransferase, subunit A, domain 2"/>
    <property type="match status" value="1"/>
</dbReference>
<protein>
    <recommendedName>
        <fullName evidence="3">Aminodeoxychorismate lyase</fullName>
    </recommendedName>
</protein>